<dbReference type="Proteomes" id="UP000178449">
    <property type="component" value="Unassembled WGS sequence"/>
</dbReference>
<dbReference type="InterPro" id="IPR014875">
    <property type="entry name" value="Mor_transcription_activator"/>
</dbReference>
<evidence type="ECO:0000259" key="1">
    <source>
        <dbReference type="Pfam" id="PF08765"/>
    </source>
</evidence>
<evidence type="ECO:0000313" key="2">
    <source>
        <dbReference type="EMBL" id="OGG93576.1"/>
    </source>
</evidence>
<dbReference type="InterPro" id="IPR009057">
    <property type="entry name" value="Homeodomain-like_sf"/>
</dbReference>
<gene>
    <name evidence="2" type="ORF">A2527_11760</name>
</gene>
<sequence>MLEELIEILGHEATLKLVQRFGGTALYIPQNPQANHPLTLTIGEQGAALLSSYFGGENLYLPLGRKWARELQRERIHELRSSAVPLTEIAKSVGCTTRWVRMVLKDYSPNPINQPQPPL</sequence>
<accession>A0A1F6G643</accession>
<dbReference type="SUPFAM" id="SSF46689">
    <property type="entry name" value="Homeodomain-like"/>
    <property type="match status" value="1"/>
</dbReference>
<dbReference type="Pfam" id="PF08765">
    <property type="entry name" value="Mor"/>
    <property type="match status" value="1"/>
</dbReference>
<name>A0A1F6G643_9PROT</name>
<dbReference type="AlphaFoldDB" id="A0A1F6G643"/>
<proteinExistence type="predicted"/>
<feature type="domain" description="Mor transcription activator" evidence="1">
    <location>
        <begin position="41"/>
        <end position="119"/>
    </location>
</feature>
<organism evidence="2 3">
    <name type="scientific">Candidatus Lambdaproteobacteria bacterium RIFOXYD2_FULL_50_16</name>
    <dbReference type="NCBI Taxonomy" id="1817772"/>
    <lineage>
        <taxon>Bacteria</taxon>
        <taxon>Pseudomonadati</taxon>
        <taxon>Pseudomonadota</taxon>
        <taxon>Candidatus Lambdaproteobacteria</taxon>
    </lineage>
</organism>
<reference evidence="2 3" key="1">
    <citation type="journal article" date="2016" name="Nat. Commun.">
        <title>Thousands of microbial genomes shed light on interconnected biogeochemical processes in an aquifer system.</title>
        <authorList>
            <person name="Anantharaman K."/>
            <person name="Brown C.T."/>
            <person name="Hug L.A."/>
            <person name="Sharon I."/>
            <person name="Castelle C.J."/>
            <person name="Probst A.J."/>
            <person name="Thomas B.C."/>
            <person name="Singh A."/>
            <person name="Wilkins M.J."/>
            <person name="Karaoz U."/>
            <person name="Brodie E.L."/>
            <person name="Williams K.H."/>
            <person name="Hubbard S.S."/>
            <person name="Banfield J.F."/>
        </authorList>
    </citation>
    <scope>NUCLEOTIDE SEQUENCE [LARGE SCALE GENOMIC DNA]</scope>
</reference>
<dbReference type="EMBL" id="MFNE01000047">
    <property type="protein sequence ID" value="OGG93576.1"/>
    <property type="molecule type" value="Genomic_DNA"/>
</dbReference>
<comment type="caution">
    <text evidence="2">The sequence shown here is derived from an EMBL/GenBank/DDBJ whole genome shotgun (WGS) entry which is preliminary data.</text>
</comment>
<dbReference type="STRING" id="1817772.A2527_11760"/>
<evidence type="ECO:0000313" key="3">
    <source>
        <dbReference type="Proteomes" id="UP000178449"/>
    </source>
</evidence>
<protein>
    <recommendedName>
        <fullName evidence="1">Mor transcription activator domain-containing protein</fullName>
    </recommendedName>
</protein>